<sequence>MGLSQAKYIAAPDKQADPAAYQRFIDEIDSGNHGLDELVKFAKKVPSHTEWIEKYKETNAQVLEYLQNLKRDNRFEQADYSSIKAFRESVQGMLSNAAVGTGDFYVSNMQYFASLLAD</sequence>
<name>A0ABQ4MLX6_9BACL</name>
<organism evidence="1 2">
    <name type="scientific">Paenibacillus woosongensis</name>
    <dbReference type="NCBI Taxonomy" id="307580"/>
    <lineage>
        <taxon>Bacteria</taxon>
        <taxon>Bacillati</taxon>
        <taxon>Bacillota</taxon>
        <taxon>Bacilli</taxon>
        <taxon>Bacillales</taxon>
        <taxon>Paenibacillaceae</taxon>
        <taxon>Paenibacillus</taxon>
    </lineage>
</organism>
<gene>
    <name evidence="1" type="ORF">J15TS10_08200</name>
</gene>
<evidence type="ECO:0000313" key="1">
    <source>
        <dbReference type="EMBL" id="GIP57006.1"/>
    </source>
</evidence>
<dbReference type="Proteomes" id="UP000681290">
    <property type="component" value="Unassembled WGS sequence"/>
</dbReference>
<evidence type="ECO:0000313" key="2">
    <source>
        <dbReference type="Proteomes" id="UP000681290"/>
    </source>
</evidence>
<protein>
    <submittedName>
        <fullName evidence="1">Uncharacterized protein</fullName>
    </submittedName>
</protein>
<reference evidence="1 2" key="1">
    <citation type="submission" date="2021-03" db="EMBL/GenBank/DDBJ databases">
        <title>Antimicrobial resistance genes in bacteria isolated from Japanese honey, and their potential for conferring macrolide and lincosamide resistance in the American foulbrood pathogen Paenibacillus larvae.</title>
        <authorList>
            <person name="Okamoto M."/>
            <person name="Kumagai M."/>
            <person name="Kanamori H."/>
            <person name="Takamatsu D."/>
        </authorList>
    </citation>
    <scope>NUCLEOTIDE SEQUENCE [LARGE SCALE GENOMIC DNA]</scope>
    <source>
        <strain evidence="1 2">J15TS10</strain>
    </source>
</reference>
<dbReference type="EMBL" id="BOSM01000001">
    <property type="protein sequence ID" value="GIP57006.1"/>
    <property type="molecule type" value="Genomic_DNA"/>
</dbReference>
<accession>A0ABQ4MLX6</accession>
<comment type="caution">
    <text evidence="1">The sequence shown here is derived from an EMBL/GenBank/DDBJ whole genome shotgun (WGS) entry which is preliminary data.</text>
</comment>
<proteinExistence type="predicted"/>
<dbReference type="RefSeq" id="WP_213588984.1">
    <property type="nucleotide sequence ID" value="NZ_BOSM01000001.1"/>
</dbReference>
<keyword evidence="2" id="KW-1185">Reference proteome</keyword>